<dbReference type="InterPro" id="IPR011044">
    <property type="entry name" value="Quino_amine_DH_bsu"/>
</dbReference>
<dbReference type="InterPro" id="IPR031325">
    <property type="entry name" value="RHS_repeat"/>
</dbReference>
<feature type="domain" description="Teneurin-like YD-shell" evidence="4">
    <location>
        <begin position="475"/>
        <end position="601"/>
    </location>
</feature>
<comment type="caution">
    <text evidence="5">The sequence shown here is derived from an EMBL/GenBank/DDBJ whole genome shotgun (WGS) entry which is preliminary data.</text>
</comment>
<dbReference type="InterPro" id="IPR045351">
    <property type="entry name" value="DUF6531"/>
</dbReference>
<dbReference type="PANTHER" id="PTHR32305">
    <property type="match status" value="1"/>
</dbReference>
<dbReference type="Pfam" id="PF20148">
    <property type="entry name" value="DUF6531"/>
    <property type="match status" value="1"/>
</dbReference>
<gene>
    <name evidence="5" type="ORF">IT779_36515</name>
</gene>
<sequence>MPDVNDLVDVATGDVVLAETDVTLPGVLPLVFERTHRSSFRTGRWFGRSWMSTLDQRLRITAGRIEARFAGGELLSWIVPGADDLPAIPTTGPAWPLRQNPDGSYAVSDPQRGHTWKYERRAGYENDELPLTSITDRVGHEITFGHDTAGRPRDIVHSCGYHIVVTLADDRVTALTLAGRDGGDDIALRRFEYDDSGNLSGVVNSSELPRRFDYDDAGRITAWIDRNGYSYHYTFDSEGRCVSGDGPNGDLSGVFTYEPGRTCWTNTNGDVTSFAITESARIAAITDPIGKTARTEYDERGRVTVRVDPLGMVTRHTYDDRGNLVSITDPDGGESRVEPDDACLPARITGPEGSVWLRSFDRNGNLTELTAPDGSVVRYDYDSRGHLARITGADGAVTTMECDSAGMPVKVTEPSGETIRYERDQLGRVVRVVGSDGGTTTHTWTTDGLPISLTLPDSSTQSWVWDSEENLLQRISATKAVTAYTYGAFDRLVSIAWPGGAGTEFEYDHNCRLTSVTHGGLEWQYENDSAGRLSAQTDYNGATTQYWYDAAGHLVHRVNASGHEASYSYNPLGKLSSSHNADGTVTTFDYDPAGRLVRAKNDDVDLVLVRDSHGRVVSENCNGHEVARTYDAAGRTTSRVTPSGVETTWEYDAGGNPAALVTAGRELRFGYDPAGREIRRDLPGAAHLAQEWDRLGRLAIQSLTGPAVSSGSDGPSVPLLQRRAYTYGPDGLVTEVEDLLAGDRAFQLDSAGRVTAVTDGGDLPLEQYDYDPAGNITNAVQQSSAADPGAETPEMSAQGSRETVGTCTTRAGTMNYRYDATGRVATRIRTPKSGDPETWRYVWDADSRLHAVTLPDGSKWSYQYDPLDRRIGKRHHSPDGELLEQTRFSWDGELLVEQEDRRGDVRVTITWSHRNDSGIPLTQTSRTVVGADSDARTIGEEFYSLVTDLGGTPTELVSADGVLVGNQRHTIWGRASWQRDAATTPLRFPGQYHDRETGLHYDGRRYYDPETGAYLSPDPLGLTPAPNTHAFVTDSPASGEPLGCEHAMGPILDRAPRLEARMSGGQQEFGGTYAPEWWRTADRWLDALRNHWLPPEPCRMCTTPHHLTPAAAGPHPCR</sequence>
<evidence type="ECO:0000256" key="1">
    <source>
        <dbReference type="ARBA" id="ARBA00022737"/>
    </source>
</evidence>
<dbReference type="EMBL" id="JADMLG010000030">
    <property type="protein sequence ID" value="MBH0781793.1"/>
    <property type="molecule type" value="Genomic_DNA"/>
</dbReference>
<dbReference type="Proteomes" id="UP000655751">
    <property type="component" value="Unassembled WGS sequence"/>
</dbReference>
<evidence type="ECO:0000313" key="5">
    <source>
        <dbReference type="EMBL" id="MBH0781793.1"/>
    </source>
</evidence>
<feature type="domain" description="DUF6531" evidence="3">
    <location>
        <begin position="6"/>
        <end position="65"/>
    </location>
</feature>
<evidence type="ECO:0000313" key="6">
    <source>
        <dbReference type="Proteomes" id="UP000655751"/>
    </source>
</evidence>
<dbReference type="Pfam" id="PF25023">
    <property type="entry name" value="TEN_YD-shell"/>
    <property type="match status" value="3"/>
</dbReference>
<keyword evidence="1" id="KW-0677">Repeat</keyword>
<dbReference type="InterPro" id="IPR050708">
    <property type="entry name" value="T6SS_VgrG/RHS"/>
</dbReference>
<organism evidence="5 6">
    <name type="scientific">Nocardia bovistercoris</name>
    <dbReference type="NCBI Taxonomy" id="2785916"/>
    <lineage>
        <taxon>Bacteria</taxon>
        <taxon>Bacillati</taxon>
        <taxon>Actinomycetota</taxon>
        <taxon>Actinomycetes</taxon>
        <taxon>Mycobacteriales</taxon>
        <taxon>Nocardiaceae</taxon>
        <taxon>Nocardia</taxon>
    </lineage>
</organism>
<dbReference type="RefSeq" id="WP_196154076.1">
    <property type="nucleotide sequence ID" value="NZ_JADMLG010000030.1"/>
</dbReference>
<dbReference type="Gene3D" id="3.90.930.1">
    <property type="match status" value="1"/>
</dbReference>
<dbReference type="NCBIfam" id="TIGR01643">
    <property type="entry name" value="YD_repeat_2x"/>
    <property type="match status" value="11"/>
</dbReference>
<protein>
    <submittedName>
        <fullName evidence="5">RHS repeat protein</fullName>
    </submittedName>
</protein>
<feature type="domain" description="Teneurin-like YD-shell" evidence="4">
    <location>
        <begin position="747"/>
        <end position="1018"/>
    </location>
</feature>
<feature type="compositionally biased region" description="Polar residues" evidence="2">
    <location>
        <begin position="795"/>
        <end position="804"/>
    </location>
</feature>
<dbReference type="Gene3D" id="2.180.10.10">
    <property type="entry name" value="RHS repeat-associated core"/>
    <property type="match status" value="2"/>
</dbReference>
<evidence type="ECO:0000259" key="4">
    <source>
        <dbReference type="Pfam" id="PF25023"/>
    </source>
</evidence>
<dbReference type="SUPFAM" id="SSF50969">
    <property type="entry name" value="YVTN repeat-like/Quinoprotein amine dehydrogenase"/>
    <property type="match status" value="1"/>
</dbReference>
<dbReference type="AlphaFoldDB" id="A0A931N8H7"/>
<feature type="region of interest" description="Disordered" evidence="2">
    <location>
        <begin position="781"/>
        <end position="804"/>
    </location>
</feature>
<evidence type="ECO:0000259" key="3">
    <source>
        <dbReference type="Pfam" id="PF20148"/>
    </source>
</evidence>
<dbReference type="Pfam" id="PF05593">
    <property type="entry name" value="RHS_repeat"/>
    <property type="match status" value="2"/>
</dbReference>
<name>A0A931N8H7_9NOCA</name>
<dbReference type="PANTHER" id="PTHR32305:SF15">
    <property type="entry name" value="PROTEIN RHSA-RELATED"/>
    <property type="match status" value="1"/>
</dbReference>
<keyword evidence="6" id="KW-1185">Reference proteome</keyword>
<dbReference type="InterPro" id="IPR006530">
    <property type="entry name" value="YD"/>
</dbReference>
<dbReference type="InterPro" id="IPR056823">
    <property type="entry name" value="TEN-like_YD-shell"/>
</dbReference>
<dbReference type="NCBIfam" id="TIGR03696">
    <property type="entry name" value="Rhs_assc_core"/>
    <property type="match status" value="1"/>
</dbReference>
<accession>A0A931N8H7</accession>
<reference evidence="5" key="1">
    <citation type="submission" date="2020-11" db="EMBL/GenBank/DDBJ databases">
        <title>Nocardia NEAU-351.nov., a novel actinomycete isolated from the cow dung.</title>
        <authorList>
            <person name="Zhang X."/>
        </authorList>
    </citation>
    <scope>NUCLEOTIDE SEQUENCE</scope>
    <source>
        <strain evidence="5">NEAU-351</strain>
    </source>
</reference>
<evidence type="ECO:0000256" key="2">
    <source>
        <dbReference type="SAM" id="MobiDB-lite"/>
    </source>
</evidence>
<proteinExistence type="predicted"/>
<dbReference type="InterPro" id="IPR022385">
    <property type="entry name" value="Rhs_assc_core"/>
</dbReference>
<feature type="domain" description="Teneurin-like YD-shell" evidence="4">
    <location>
        <begin position="288"/>
        <end position="433"/>
    </location>
</feature>